<evidence type="ECO:0000256" key="2">
    <source>
        <dbReference type="HAMAP-Rule" id="MF_01477"/>
    </source>
</evidence>
<evidence type="ECO:0000256" key="1">
    <source>
        <dbReference type="ARBA" id="ARBA00010574"/>
    </source>
</evidence>
<dbReference type="eggNOG" id="COG0799">
    <property type="taxonomic scope" value="Bacteria"/>
</dbReference>
<keyword evidence="2" id="KW-0963">Cytoplasm</keyword>
<dbReference type="GO" id="GO:0090071">
    <property type="term" value="P:negative regulation of ribosome biogenesis"/>
    <property type="evidence" value="ECO:0007669"/>
    <property type="project" value="UniProtKB-UniRule"/>
</dbReference>
<organism evidence="3 4">
    <name type="scientific">Rippkaea orientalis (strain PCC 8801 / RF-1)</name>
    <name type="common">Cyanothece sp. (strain PCC 8801)</name>
    <dbReference type="NCBI Taxonomy" id="41431"/>
    <lineage>
        <taxon>Bacteria</taxon>
        <taxon>Bacillati</taxon>
        <taxon>Cyanobacteriota</taxon>
        <taxon>Cyanophyceae</taxon>
        <taxon>Oscillatoriophycideae</taxon>
        <taxon>Chroococcales</taxon>
        <taxon>Aphanothecaceae</taxon>
        <taxon>Rippkaea</taxon>
        <taxon>Rippkaea orientalis</taxon>
    </lineage>
</organism>
<dbReference type="SUPFAM" id="SSF81301">
    <property type="entry name" value="Nucleotidyltransferase"/>
    <property type="match status" value="1"/>
</dbReference>
<dbReference type="AlphaFoldDB" id="B7JXB1"/>
<comment type="subcellular location">
    <subcellularLocation>
        <location evidence="2">Cytoplasm</location>
    </subcellularLocation>
</comment>
<comment type="similarity">
    <text evidence="1 2">Belongs to the Iojap/RsfS family.</text>
</comment>
<keyword evidence="2" id="KW-0810">Translation regulation</keyword>
<dbReference type="RefSeq" id="WP_012596360.1">
    <property type="nucleotide sequence ID" value="NC_011726.1"/>
</dbReference>
<dbReference type="PANTHER" id="PTHR21043">
    <property type="entry name" value="IOJAP SUPERFAMILY ORTHOLOG"/>
    <property type="match status" value="1"/>
</dbReference>
<dbReference type="KEGG" id="cyp:PCC8801_3118"/>
<dbReference type="GO" id="GO:0043023">
    <property type="term" value="F:ribosomal large subunit binding"/>
    <property type="evidence" value="ECO:0007669"/>
    <property type="project" value="TreeGrafter"/>
</dbReference>
<dbReference type="PANTHER" id="PTHR21043:SF0">
    <property type="entry name" value="MITOCHONDRIAL ASSEMBLY OF RIBOSOMAL LARGE SUBUNIT PROTEIN 1"/>
    <property type="match status" value="1"/>
</dbReference>
<dbReference type="EMBL" id="CP001287">
    <property type="protein sequence ID" value="ACK67099.1"/>
    <property type="molecule type" value="Genomic_DNA"/>
</dbReference>
<keyword evidence="2" id="KW-0678">Repressor</keyword>
<protein>
    <recommendedName>
        <fullName evidence="2">Ribosomal silencing factor RsfS</fullName>
    </recommendedName>
</protein>
<name>B7JXB1_RIPO1</name>
<comment type="function">
    <text evidence="2">Functions as a ribosomal silencing factor. Interacts with ribosomal protein uL14 (rplN), blocking formation of intersubunit bridge B8. Prevents association of the 30S and 50S ribosomal subunits and the formation of functional ribosomes, thus repressing translation.</text>
</comment>
<dbReference type="Pfam" id="PF02410">
    <property type="entry name" value="RsfS"/>
    <property type="match status" value="1"/>
</dbReference>
<evidence type="ECO:0000313" key="3">
    <source>
        <dbReference type="EMBL" id="ACK67099.1"/>
    </source>
</evidence>
<dbReference type="GO" id="GO:0017148">
    <property type="term" value="P:negative regulation of translation"/>
    <property type="evidence" value="ECO:0007669"/>
    <property type="project" value="UniProtKB-UniRule"/>
</dbReference>
<sequence length="144" mass="16305">MTHYQPFTREISPIVTINANEAPDNAENLVLAIAQAADDRKAHDLVILKVTEISYLTDYFIIATGFSSTQVKAIADAIEEKVAEICHKAPLRVEGKREGTWILEDYGQVIAHIFLPEEREFYNLEAFWGHAQRLELSHLKALVQ</sequence>
<reference evidence="4" key="1">
    <citation type="journal article" date="2011" name="MBio">
        <title>Novel metabolic attributes of the genus Cyanothece, comprising a group of unicellular nitrogen-fixing Cyanobacteria.</title>
        <authorList>
            <person name="Bandyopadhyay A."/>
            <person name="Elvitigala T."/>
            <person name="Welsh E."/>
            <person name="Stockel J."/>
            <person name="Liberton M."/>
            <person name="Min H."/>
            <person name="Sherman L.A."/>
            <person name="Pakrasi H.B."/>
        </authorList>
    </citation>
    <scope>NUCLEOTIDE SEQUENCE [LARGE SCALE GENOMIC DNA]</scope>
    <source>
        <strain evidence="4">PCC 8801</strain>
    </source>
</reference>
<dbReference type="NCBIfam" id="TIGR00090">
    <property type="entry name" value="rsfS_iojap_ybeB"/>
    <property type="match status" value="1"/>
</dbReference>
<proteinExistence type="inferred from homology"/>
<dbReference type="STRING" id="41431.PCC8801_3118"/>
<dbReference type="InterPro" id="IPR004394">
    <property type="entry name" value="Iojap/RsfS/C7orf30"/>
</dbReference>
<dbReference type="InterPro" id="IPR043519">
    <property type="entry name" value="NT_sf"/>
</dbReference>
<comment type="subunit">
    <text evidence="2">Interacts with ribosomal protein uL14 (rplN).</text>
</comment>
<dbReference type="OrthoDB" id="9793681at2"/>
<dbReference type="Proteomes" id="UP000008204">
    <property type="component" value="Chromosome"/>
</dbReference>
<accession>B7JXB1</accession>
<dbReference type="HAMAP" id="MF_01477">
    <property type="entry name" value="Iojap_RsfS"/>
    <property type="match status" value="1"/>
</dbReference>
<dbReference type="GO" id="GO:0005737">
    <property type="term" value="C:cytoplasm"/>
    <property type="evidence" value="ECO:0007669"/>
    <property type="project" value="UniProtKB-SubCell"/>
</dbReference>
<evidence type="ECO:0000313" key="4">
    <source>
        <dbReference type="Proteomes" id="UP000008204"/>
    </source>
</evidence>
<dbReference type="Gene3D" id="3.30.460.10">
    <property type="entry name" value="Beta Polymerase, domain 2"/>
    <property type="match status" value="1"/>
</dbReference>
<dbReference type="HOGENOM" id="CLU_092688_2_1_3"/>
<keyword evidence="4" id="KW-1185">Reference proteome</keyword>
<dbReference type="GO" id="GO:0042256">
    <property type="term" value="P:cytosolic ribosome assembly"/>
    <property type="evidence" value="ECO:0007669"/>
    <property type="project" value="UniProtKB-UniRule"/>
</dbReference>
<gene>
    <name evidence="2" type="primary">rsfS</name>
    <name evidence="3" type="ordered locus">PCC8801_3118</name>
</gene>